<evidence type="ECO:0000256" key="3">
    <source>
        <dbReference type="ARBA" id="ARBA00023211"/>
    </source>
</evidence>
<name>A0A433QFF9_9FUNG</name>
<dbReference type="GO" id="GO:0004730">
    <property type="term" value="F:pseudouridylate synthase activity"/>
    <property type="evidence" value="ECO:0007669"/>
    <property type="project" value="InterPro"/>
</dbReference>
<proteinExistence type="predicted"/>
<dbReference type="EMBL" id="RBNJ01006502">
    <property type="protein sequence ID" value="RUS28537.1"/>
    <property type="molecule type" value="Genomic_DNA"/>
</dbReference>
<dbReference type="AlphaFoldDB" id="A0A433QFF9"/>
<dbReference type="GO" id="GO:0046872">
    <property type="term" value="F:metal ion binding"/>
    <property type="evidence" value="ECO:0007669"/>
    <property type="project" value="UniProtKB-KW"/>
</dbReference>
<evidence type="ECO:0000256" key="5">
    <source>
        <dbReference type="ARBA" id="ARBA00023295"/>
    </source>
</evidence>
<dbReference type="Gene3D" id="3.40.1790.10">
    <property type="entry name" value="Indigoidine synthase domain"/>
    <property type="match status" value="1"/>
</dbReference>
<dbReference type="PANTHER" id="PTHR42909:SF1">
    <property type="entry name" value="CARBOHYDRATE KINASE PFKB DOMAIN-CONTAINING PROTEIN"/>
    <property type="match status" value="1"/>
</dbReference>
<keyword evidence="1" id="KW-0479">Metal-binding</keyword>
<dbReference type="InterPro" id="IPR022830">
    <property type="entry name" value="Indigdn_synthA-like"/>
</dbReference>
<evidence type="ECO:0000256" key="4">
    <source>
        <dbReference type="ARBA" id="ARBA00023239"/>
    </source>
</evidence>
<evidence type="ECO:0000313" key="7">
    <source>
        <dbReference type="Proteomes" id="UP000274822"/>
    </source>
</evidence>
<accession>A0A433QFF9</accession>
<dbReference type="GO" id="GO:0005737">
    <property type="term" value="C:cytoplasm"/>
    <property type="evidence" value="ECO:0007669"/>
    <property type="project" value="TreeGrafter"/>
</dbReference>
<dbReference type="Proteomes" id="UP000274822">
    <property type="component" value="Unassembled WGS sequence"/>
</dbReference>
<keyword evidence="7" id="KW-1185">Reference proteome</keyword>
<dbReference type="InterPro" id="IPR007342">
    <property type="entry name" value="PsuG"/>
</dbReference>
<dbReference type="Pfam" id="PF04227">
    <property type="entry name" value="Indigoidine_A"/>
    <property type="match status" value="1"/>
</dbReference>
<dbReference type="SUPFAM" id="SSF110581">
    <property type="entry name" value="Indigoidine synthase A-like"/>
    <property type="match status" value="1"/>
</dbReference>
<reference evidence="6 7" key="1">
    <citation type="journal article" date="2018" name="New Phytol.">
        <title>Phylogenomics of Endogonaceae and evolution of mycorrhizas within Mucoromycota.</title>
        <authorList>
            <person name="Chang Y."/>
            <person name="Desiro A."/>
            <person name="Na H."/>
            <person name="Sandor L."/>
            <person name="Lipzen A."/>
            <person name="Clum A."/>
            <person name="Barry K."/>
            <person name="Grigoriev I.V."/>
            <person name="Martin F.M."/>
            <person name="Stajich J.E."/>
            <person name="Smith M.E."/>
            <person name="Bonito G."/>
            <person name="Spatafora J.W."/>
        </authorList>
    </citation>
    <scope>NUCLEOTIDE SEQUENCE [LARGE SCALE GENOMIC DNA]</scope>
    <source>
        <strain evidence="6 7">AD002</strain>
    </source>
</reference>
<protein>
    <submittedName>
        <fullName evidence="6">Indigoidine synthase A like protein-domain-containing protein</fullName>
    </submittedName>
</protein>
<organism evidence="6 7">
    <name type="scientific">Jimgerdemannia flammicorona</name>
    <dbReference type="NCBI Taxonomy" id="994334"/>
    <lineage>
        <taxon>Eukaryota</taxon>
        <taxon>Fungi</taxon>
        <taxon>Fungi incertae sedis</taxon>
        <taxon>Mucoromycota</taxon>
        <taxon>Mucoromycotina</taxon>
        <taxon>Endogonomycetes</taxon>
        <taxon>Endogonales</taxon>
        <taxon>Endogonaceae</taxon>
        <taxon>Jimgerdemannia</taxon>
    </lineage>
</organism>
<evidence type="ECO:0000256" key="2">
    <source>
        <dbReference type="ARBA" id="ARBA00022801"/>
    </source>
</evidence>
<keyword evidence="4" id="KW-0456">Lyase</keyword>
<evidence type="ECO:0000313" key="6">
    <source>
        <dbReference type="EMBL" id="RUS28537.1"/>
    </source>
</evidence>
<dbReference type="GO" id="GO:0016798">
    <property type="term" value="F:hydrolase activity, acting on glycosyl bonds"/>
    <property type="evidence" value="ECO:0007669"/>
    <property type="project" value="UniProtKB-KW"/>
</dbReference>
<keyword evidence="3" id="KW-0464">Manganese</keyword>
<sequence length="130" mass="14138">MLPLLRTPFASRSLHSFTLTRGIPIPPVNLNLNPEVKAALKRNQPVVALESTIISHGMPYPQNAEMALSVERIVRDNGAVPATIALLDGQVRVGLSSKALERLAKLGPEAMKTSRRDLAYVMSQVNDRSA</sequence>
<keyword evidence="2" id="KW-0378">Hydrolase</keyword>
<gene>
    <name evidence="6" type="ORF">BC938DRAFT_481772</name>
</gene>
<comment type="caution">
    <text evidence="6">The sequence shown here is derived from an EMBL/GenBank/DDBJ whole genome shotgun (WGS) entry which is preliminary data.</text>
</comment>
<evidence type="ECO:0000256" key="1">
    <source>
        <dbReference type="ARBA" id="ARBA00022723"/>
    </source>
</evidence>
<keyword evidence="5" id="KW-0326">Glycosidase</keyword>
<dbReference type="PANTHER" id="PTHR42909">
    <property type="entry name" value="ZGC:136858"/>
    <property type="match status" value="1"/>
</dbReference>